<feature type="signal peptide" evidence="2">
    <location>
        <begin position="1"/>
        <end position="26"/>
    </location>
</feature>
<dbReference type="RefSeq" id="WP_179795668.1">
    <property type="nucleotide sequence ID" value="NZ_BAABHP010000020.1"/>
</dbReference>
<protein>
    <recommendedName>
        <fullName evidence="5">Small secreted domain DUF320</fullName>
    </recommendedName>
</protein>
<sequence length="115" mass="11270">MTKTKIAAVLLGAGAGLVAGAPLAFAGDMPSHDGGDHGHSSHQHHGDHGKRGGDTCSVKGGSALAENNGGDALLANIIGQAPVGGLNAANITCSPFLNDNVKDNLNGNSINAAIL</sequence>
<name>A0A7Y9J7B4_9PSEU</name>
<dbReference type="EMBL" id="JACCBN010000001">
    <property type="protein sequence ID" value="NYD38185.1"/>
    <property type="molecule type" value="Genomic_DNA"/>
</dbReference>
<reference evidence="3 4" key="1">
    <citation type="submission" date="2020-07" db="EMBL/GenBank/DDBJ databases">
        <title>Sequencing the genomes of 1000 actinobacteria strains.</title>
        <authorList>
            <person name="Klenk H.-P."/>
        </authorList>
    </citation>
    <scope>NUCLEOTIDE SEQUENCE [LARGE SCALE GENOMIC DNA]</scope>
    <source>
        <strain evidence="3 4">DSM 45772</strain>
    </source>
</reference>
<feature type="region of interest" description="Disordered" evidence="1">
    <location>
        <begin position="29"/>
        <end position="61"/>
    </location>
</feature>
<evidence type="ECO:0008006" key="5">
    <source>
        <dbReference type="Google" id="ProtNLM"/>
    </source>
</evidence>
<evidence type="ECO:0000256" key="1">
    <source>
        <dbReference type="SAM" id="MobiDB-lite"/>
    </source>
</evidence>
<feature type="chain" id="PRO_5031185488" description="Small secreted domain DUF320" evidence="2">
    <location>
        <begin position="27"/>
        <end position="115"/>
    </location>
</feature>
<organism evidence="3 4">
    <name type="scientific">Actinomycetospora corticicola</name>
    <dbReference type="NCBI Taxonomy" id="663602"/>
    <lineage>
        <taxon>Bacteria</taxon>
        <taxon>Bacillati</taxon>
        <taxon>Actinomycetota</taxon>
        <taxon>Actinomycetes</taxon>
        <taxon>Pseudonocardiales</taxon>
        <taxon>Pseudonocardiaceae</taxon>
        <taxon>Actinomycetospora</taxon>
    </lineage>
</organism>
<dbReference type="AlphaFoldDB" id="A0A7Y9J7B4"/>
<comment type="caution">
    <text evidence="3">The sequence shown here is derived from an EMBL/GenBank/DDBJ whole genome shotgun (WGS) entry which is preliminary data.</text>
</comment>
<dbReference type="Proteomes" id="UP000535890">
    <property type="component" value="Unassembled WGS sequence"/>
</dbReference>
<evidence type="ECO:0000313" key="4">
    <source>
        <dbReference type="Proteomes" id="UP000535890"/>
    </source>
</evidence>
<keyword evidence="2" id="KW-0732">Signal</keyword>
<proteinExistence type="predicted"/>
<feature type="compositionally biased region" description="Basic and acidic residues" evidence="1">
    <location>
        <begin position="30"/>
        <end position="53"/>
    </location>
</feature>
<gene>
    <name evidence="3" type="ORF">BJ983_004287</name>
</gene>
<evidence type="ECO:0000256" key="2">
    <source>
        <dbReference type="SAM" id="SignalP"/>
    </source>
</evidence>
<keyword evidence="4" id="KW-1185">Reference proteome</keyword>
<evidence type="ECO:0000313" key="3">
    <source>
        <dbReference type="EMBL" id="NYD38185.1"/>
    </source>
</evidence>
<accession>A0A7Y9J7B4</accession>